<keyword evidence="5 6" id="KW-0472">Membrane</keyword>
<evidence type="ECO:0000256" key="5">
    <source>
        <dbReference type="ARBA" id="ARBA00023136"/>
    </source>
</evidence>
<organism evidence="7 8">
    <name type="scientific">Jiella endophytica</name>
    <dbReference type="NCBI Taxonomy" id="2558362"/>
    <lineage>
        <taxon>Bacteria</taxon>
        <taxon>Pseudomonadati</taxon>
        <taxon>Pseudomonadota</taxon>
        <taxon>Alphaproteobacteria</taxon>
        <taxon>Hyphomicrobiales</taxon>
        <taxon>Aurantimonadaceae</taxon>
        <taxon>Jiella</taxon>
    </lineage>
</organism>
<feature type="transmembrane region" description="Helical" evidence="6">
    <location>
        <begin position="170"/>
        <end position="190"/>
    </location>
</feature>
<dbReference type="InterPro" id="IPR001851">
    <property type="entry name" value="ABC_transp_permease"/>
</dbReference>
<keyword evidence="4 6" id="KW-1133">Transmembrane helix</keyword>
<keyword evidence="3 6" id="KW-0812">Transmembrane</keyword>
<evidence type="ECO:0000313" key="8">
    <source>
        <dbReference type="Proteomes" id="UP000298179"/>
    </source>
</evidence>
<dbReference type="InterPro" id="IPR043428">
    <property type="entry name" value="LivM-like"/>
</dbReference>
<comment type="subcellular location">
    <subcellularLocation>
        <location evidence="1">Cell membrane</location>
        <topology evidence="1">Multi-pass membrane protein</topology>
    </subcellularLocation>
</comment>
<dbReference type="CDD" id="cd06581">
    <property type="entry name" value="TM_PBP1_LivM_like"/>
    <property type="match status" value="1"/>
</dbReference>
<sequence>MGGYWSGILSILAINVIFAYGIFLPVATGQLNLGGAGFQALGAYVAAYLSYNYDWPVGATLPLAILVAGVVGFLVAFPILRLRGVYLVLGTFAFAEVVAGLILNSETLGGAMGLPVPAFVDYGVPIVLAALVTLFVFFLMSTRFGLVMRAVHDDEVVSDLMGVDIRGVKVAAFAIGAGLCGLAGGLYAHTFTYVEIQAFNALVSINVLLFVLLGGTQTAFGPLFGAAFFTLLPEALRILLPDLQQAVASLFGIKGEVRAPDDSWRFVILGLVTVLMMVFRPEGLVTRPLTEKLRPRRRARLAGGEVAA</sequence>
<dbReference type="PANTHER" id="PTHR30482">
    <property type="entry name" value="HIGH-AFFINITY BRANCHED-CHAIN AMINO ACID TRANSPORT SYSTEM PERMEASE"/>
    <property type="match status" value="1"/>
</dbReference>
<comment type="caution">
    <text evidence="7">The sequence shown here is derived from an EMBL/GenBank/DDBJ whole genome shotgun (WGS) entry which is preliminary data.</text>
</comment>
<evidence type="ECO:0000313" key="7">
    <source>
        <dbReference type="EMBL" id="TFF27684.1"/>
    </source>
</evidence>
<feature type="transmembrane region" description="Helical" evidence="6">
    <location>
        <begin position="57"/>
        <end position="77"/>
    </location>
</feature>
<evidence type="ECO:0000256" key="6">
    <source>
        <dbReference type="SAM" id="Phobius"/>
    </source>
</evidence>
<protein>
    <submittedName>
        <fullName evidence="7">Branched-chain amino acid ABC transporter permease</fullName>
    </submittedName>
</protein>
<dbReference type="AlphaFoldDB" id="A0A4Y8RW41"/>
<keyword evidence="8" id="KW-1185">Reference proteome</keyword>
<evidence type="ECO:0000256" key="1">
    <source>
        <dbReference type="ARBA" id="ARBA00004651"/>
    </source>
</evidence>
<dbReference type="RefSeq" id="WP_134760524.1">
    <property type="nucleotide sequence ID" value="NZ_SOZD01000001.1"/>
</dbReference>
<feature type="transmembrane region" description="Helical" evidence="6">
    <location>
        <begin position="84"/>
        <end position="102"/>
    </location>
</feature>
<dbReference type="GO" id="GO:0015658">
    <property type="term" value="F:branched-chain amino acid transmembrane transporter activity"/>
    <property type="evidence" value="ECO:0007669"/>
    <property type="project" value="InterPro"/>
</dbReference>
<evidence type="ECO:0000256" key="2">
    <source>
        <dbReference type="ARBA" id="ARBA00022475"/>
    </source>
</evidence>
<reference evidence="7 8" key="1">
    <citation type="submission" date="2019-03" db="EMBL/GenBank/DDBJ databases">
        <title>Jiella endophytica sp. nov., a novel endophytic bacterium isolated from root of Ficus microcarpa Linn. f.</title>
        <authorList>
            <person name="Tuo L."/>
        </authorList>
    </citation>
    <scope>NUCLEOTIDE SEQUENCE [LARGE SCALE GENOMIC DNA]</scope>
    <source>
        <strain evidence="7 8">CBS5Q-3</strain>
    </source>
</reference>
<dbReference type="EMBL" id="SOZD01000001">
    <property type="protein sequence ID" value="TFF27684.1"/>
    <property type="molecule type" value="Genomic_DNA"/>
</dbReference>
<feature type="transmembrane region" description="Helical" evidence="6">
    <location>
        <begin position="122"/>
        <end position="140"/>
    </location>
</feature>
<dbReference type="GO" id="GO:0005886">
    <property type="term" value="C:plasma membrane"/>
    <property type="evidence" value="ECO:0007669"/>
    <property type="project" value="UniProtKB-SubCell"/>
</dbReference>
<feature type="transmembrane region" description="Helical" evidence="6">
    <location>
        <begin position="6"/>
        <end position="24"/>
    </location>
</feature>
<proteinExistence type="predicted"/>
<gene>
    <name evidence="7" type="ORF">E3C22_04305</name>
</gene>
<name>A0A4Y8RW41_9HYPH</name>
<dbReference type="OrthoDB" id="9814461at2"/>
<evidence type="ECO:0000256" key="3">
    <source>
        <dbReference type="ARBA" id="ARBA00022692"/>
    </source>
</evidence>
<evidence type="ECO:0000256" key="4">
    <source>
        <dbReference type="ARBA" id="ARBA00022989"/>
    </source>
</evidence>
<dbReference type="PANTHER" id="PTHR30482:SF10">
    <property type="entry name" value="HIGH-AFFINITY BRANCHED-CHAIN AMINO ACID TRANSPORT PROTEIN BRAE"/>
    <property type="match status" value="1"/>
</dbReference>
<dbReference type="Proteomes" id="UP000298179">
    <property type="component" value="Unassembled WGS sequence"/>
</dbReference>
<accession>A0A4Y8RW41</accession>
<dbReference type="Pfam" id="PF02653">
    <property type="entry name" value="BPD_transp_2"/>
    <property type="match status" value="1"/>
</dbReference>
<keyword evidence="2" id="KW-1003">Cell membrane</keyword>